<feature type="transmembrane region" description="Helical" evidence="1">
    <location>
        <begin position="94"/>
        <end position="119"/>
    </location>
</feature>
<feature type="transmembrane region" description="Helical" evidence="1">
    <location>
        <begin position="218"/>
        <end position="236"/>
    </location>
</feature>
<keyword evidence="1" id="KW-1133">Transmembrane helix</keyword>
<evidence type="ECO:0000313" key="3">
    <source>
        <dbReference type="Proteomes" id="UP000317648"/>
    </source>
</evidence>
<reference evidence="2 3" key="1">
    <citation type="submission" date="2019-02" db="EMBL/GenBank/DDBJ databases">
        <title>Deep-cultivation of Planctomycetes and their phenomic and genomic characterization uncovers novel biology.</title>
        <authorList>
            <person name="Wiegand S."/>
            <person name="Jogler M."/>
            <person name="Boedeker C."/>
            <person name="Pinto D."/>
            <person name="Vollmers J."/>
            <person name="Rivas-Marin E."/>
            <person name="Kohn T."/>
            <person name="Peeters S.H."/>
            <person name="Heuer A."/>
            <person name="Rast P."/>
            <person name="Oberbeckmann S."/>
            <person name="Bunk B."/>
            <person name="Jeske O."/>
            <person name="Meyerdierks A."/>
            <person name="Storesund J.E."/>
            <person name="Kallscheuer N."/>
            <person name="Luecker S."/>
            <person name="Lage O.M."/>
            <person name="Pohl T."/>
            <person name="Merkel B.J."/>
            <person name="Hornburger P."/>
            <person name="Mueller R.-W."/>
            <person name="Bruemmer F."/>
            <person name="Labrenz M."/>
            <person name="Spormann A.M."/>
            <person name="Op den Camp H."/>
            <person name="Overmann J."/>
            <person name="Amann R."/>
            <person name="Jetten M.S.M."/>
            <person name="Mascher T."/>
            <person name="Medema M.H."/>
            <person name="Devos D.P."/>
            <person name="Kaster A.-K."/>
            <person name="Ovreas L."/>
            <person name="Rohde M."/>
            <person name="Galperin M.Y."/>
            <person name="Jogler C."/>
        </authorList>
    </citation>
    <scope>NUCLEOTIDE SEQUENCE [LARGE SCALE GENOMIC DNA]</scope>
    <source>
        <strain evidence="2 3">Pla85_3_4</strain>
    </source>
</reference>
<sequence length="269" mass="29670">MSQDPTNVPAAAPSADPLPSAPPLSVRHPFLLMTCMAVSLAFYRSEIIGDESLPSAPRSLLVVLLAMLSAVSLTSLILWAVWRRRGFCFPRQSGEFFLCAISLMSVANVATQILTFYFWEGREGHFTELCTAAQMTVVSPGTEILTYYSRAGSEGLVTAMAATALIDLALCWIAAVLMPALRWRLFTFAFGVNYVADLICFLRLMYFDPNLSGGSWSIINATMAFSLPVFLLVMIVKDFRQPQRLPWTHWAGAAMAFLLFGLLHTVLLL</sequence>
<keyword evidence="1" id="KW-0812">Transmembrane</keyword>
<protein>
    <submittedName>
        <fullName evidence="2">Uncharacterized protein</fullName>
    </submittedName>
</protein>
<feature type="transmembrane region" description="Helical" evidence="1">
    <location>
        <begin position="185"/>
        <end position="206"/>
    </location>
</feature>
<feature type="transmembrane region" description="Helical" evidence="1">
    <location>
        <begin position="156"/>
        <end position="178"/>
    </location>
</feature>
<dbReference type="KEGG" id="lcre:Pla8534_19890"/>
<feature type="transmembrane region" description="Helical" evidence="1">
    <location>
        <begin position="60"/>
        <end position="82"/>
    </location>
</feature>
<proteinExistence type="predicted"/>
<accession>A0A518DQU0</accession>
<name>A0A518DQU0_9BACT</name>
<dbReference type="Proteomes" id="UP000317648">
    <property type="component" value="Chromosome"/>
</dbReference>
<evidence type="ECO:0000313" key="2">
    <source>
        <dbReference type="EMBL" id="QDU94201.1"/>
    </source>
</evidence>
<dbReference type="EMBL" id="CP036433">
    <property type="protein sequence ID" value="QDU94201.1"/>
    <property type="molecule type" value="Genomic_DNA"/>
</dbReference>
<organism evidence="2 3">
    <name type="scientific">Lignipirellula cremea</name>
    <dbReference type="NCBI Taxonomy" id="2528010"/>
    <lineage>
        <taxon>Bacteria</taxon>
        <taxon>Pseudomonadati</taxon>
        <taxon>Planctomycetota</taxon>
        <taxon>Planctomycetia</taxon>
        <taxon>Pirellulales</taxon>
        <taxon>Pirellulaceae</taxon>
        <taxon>Lignipirellula</taxon>
    </lineage>
</organism>
<keyword evidence="3" id="KW-1185">Reference proteome</keyword>
<keyword evidence="1" id="KW-0472">Membrane</keyword>
<gene>
    <name evidence="2" type="ORF">Pla8534_19890</name>
</gene>
<feature type="transmembrane region" description="Helical" evidence="1">
    <location>
        <begin position="248"/>
        <end position="267"/>
    </location>
</feature>
<dbReference type="AlphaFoldDB" id="A0A518DQU0"/>
<evidence type="ECO:0000256" key="1">
    <source>
        <dbReference type="SAM" id="Phobius"/>
    </source>
</evidence>